<dbReference type="Proteomes" id="UP000054266">
    <property type="component" value="Unassembled WGS sequence"/>
</dbReference>
<comment type="subcellular location">
    <subcellularLocation>
        <location evidence="1">Membrane</location>
        <topology evidence="1">Multi-pass membrane protein</topology>
    </subcellularLocation>
</comment>
<sequence length="541" mass="59792">MTHTRDIARLATQIETLRSAHLQHVHTVGSTRTEGRESQPLPGFGAGKPYPPVIPAEREAYVVDFEGPDDPLHPMNWTFKRKLATAAVGALSCFGSSFASAVLAPATRRIAEHFQVSVEVASLSSALYLFGYGVGPVVWAPLSELRGRKLPLLLGNFGFSVFALATAVSKDTQTLMISRFFMGVFGSSPLVLVPAVYSDMYPAEQRGLALTVFAVSVFLGPMLAPFIGSFTVISYLGWRWDGYWSTIMGFATMILITFVFKETYAPTVLVEKAEYLRRRTKNWAIHAKQEEIEVDMVELVEKNIMRPVRLFFTEPILLLIGLYLSFLYGLLYITLSAYPLVFQGVHGMTPGVGSLPFFGIALGMILSGVASVAYNPHWVRKYRANNNRAIPEWRLPLAMVGGISFSIGLFWFGWTGAYKSIHWIVPTIAGVFIGFGLLSIFMQLIMYIIDAYLMFAASAVAGNTMVRSLFAAACPLFDRQMFVDMDIQWACTLLGCVAVVLVPVPVLFHYYGPKLRQKSKWAPTISVGPAQPQELDKQTGA</sequence>
<proteinExistence type="predicted"/>
<feature type="transmembrane region" description="Helical" evidence="7">
    <location>
        <begin position="395"/>
        <end position="414"/>
    </location>
</feature>
<feature type="transmembrane region" description="Helical" evidence="7">
    <location>
        <begin position="487"/>
        <end position="511"/>
    </location>
</feature>
<dbReference type="InterPro" id="IPR020846">
    <property type="entry name" value="MFS_dom"/>
</dbReference>
<dbReference type="STRING" id="5601.A0A0D2FD40"/>
<keyword evidence="5 7" id="KW-0472">Membrane</keyword>
<name>A0A0D2FD40_9EURO</name>
<accession>A0A0D2FD40</accession>
<evidence type="ECO:0000256" key="7">
    <source>
        <dbReference type="SAM" id="Phobius"/>
    </source>
</evidence>
<dbReference type="SUPFAM" id="SSF103473">
    <property type="entry name" value="MFS general substrate transporter"/>
    <property type="match status" value="1"/>
</dbReference>
<evidence type="ECO:0000313" key="9">
    <source>
        <dbReference type="EMBL" id="KIW64810.1"/>
    </source>
</evidence>
<dbReference type="CDD" id="cd17323">
    <property type="entry name" value="MFS_Tpo1_MDR_like"/>
    <property type="match status" value="1"/>
</dbReference>
<dbReference type="PANTHER" id="PTHR23502:SF31">
    <property type="entry name" value="POLYAMINE TRANSPORTER 1"/>
    <property type="match status" value="1"/>
</dbReference>
<evidence type="ECO:0000313" key="10">
    <source>
        <dbReference type="Proteomes" id="UP000054266"/>
    </source>
</evidence>
<dbReference type="PROSITE" id="PS50850">
    <property type="entry name" value="MFS"/>
    <property type="match status" value="1"/>
</dbReference>
<evidence type="ECO:0000256" key="2">
    <source>
        <dbReference type="ARBA" id="ARBA00022448"/>
    </source>
</evidence>
<evidence type="ECO:0000256" key="5">
    <source>
        <dbReference type="ARBA" id="ARBA00023136"/>
    </source>
</evidence>
<dbReference type="AlphaFoldDB" id="A0A0D2FD40"/>
<evidence type="ECO:0000256" key="3">
    <source>
        <dbReference type="ARBA" id="ARBA00022692"/>
    </source>
</evidence>
<feature type="transmembrane region" description="Helical" evidence="7">
    <location>
        <begin position="420"/>
        <end position="440"/>
    </location>
</feature>
<reference evidence="9 10" key="1">
    <citation type="submission" date="2015-01" db="EMBL/GenBank/DDBJ databases">
        <title>The Genome Sequence of Capronia semiimmersa CBS27337.</title>
        <authorList>
            <consortium name="The Broad Institute Genomics Platform"/>
            <person name="Cuomo C."/>
            <person name="de Hoog S."/>
            <person name="Gorbushina A."/>
            <person name="Stielow B."/>
            <person name="Teixiera M."/>
            <person name="Abouelleil A."/>
            <person name="Chapman S.B."/>
            <person name="Priest M."/>
            <person name="Young S.K."/>
            <person name="Wortman J."/>
            <person name="Nusbaum C."/>
            <person name="Birren B."/>
        </authorList>
    </citation>
    <scope>NUCLEOTIDE SEQUENCE [LARGE SCALE GENOMIC DNA]</scope>
    <source>
        <strain evidence="9 10">CBS 27337</strain>
    </source>
</reference>
<evidence type="ECO:0000256" key="1">
    <source>
        <dbReference type="ARBA" id="ARBA00004141"/>
    </source>
</evidence>
<feature type="transmembrane region" description="Helical" evidence="7">
    <location>
        <begin position="150"/>
        <end position="168"/>
    </location>
</feature>
<dbReference type="GO" id="GO:0005886">
    <property type="term" value="C:plasma membrane"/>
    <property type="evidence" value="ECO:0007669"/>
    <property type="project" value="TreeGrafter"/>
</dbReference>
<gene>
    <name evidence="9" type="ORF">PV04_09718</name>
</gene>
<evidence type="ECO:0000256" key="4">
    <source>
        <dbReference type="ARBA" id="ARBA00022989"/>
    </source>
</evidence>
<keyword evidence="3 7" id="KW-0812">Transmembrane</keyword>
<dbReference type="FunFam" id="1.20.1250.20:FF:000011">
    <property type="entry name" value="MFS multidrug transporter, putative"/>
    <property type="match status" value="1"/>
</dbReference>
<organism evidence="9 10">
    <name type="scientific">Phialophora macrospora</name>
    <dbReference type="NCBI Taxonomy" id="1851006"/>
    <lineage>
        <taxon>Eukaryota</taxon>
        <taxon>Fungi</taxon>
        <taxon>Dikarya</taxon>
        <taxon>Ascomycota</taxon>
        <taxon>Pezizomycotina</taxon>
        <taxon>Eurotiomycetes</taxon>
        <taxon>Chaetothyriomycetidae</taxon>
        <taxon>Chaetothyriales</taxon>
        <taxon>Herpotrichiellaceae</taxon>
        <taxon>Phialophora</taxon>
    </lineage>
</organism>
<keyword evidence="4 7" id="KW-1133">Transmembrane helix</keyword>
<feature type="transmembrane region" description="Helical" evidence="7">
    <location>
        <begin position="83"/>
        <end position="106"/>
    </location>
</feature>
<dbReference type="HOGENOM" id="CLU_008455_11_4_1"/>
<feature type="transmembrane region" description="Helical" evidence="7">
    <location>
        <begin position="452"/>
        <end position="472"/>
    </location>
</feature>
<keyword evidence="2" id="KW-0813">Transport</keyword>
<feature type="transmembrane region" description="Helical" evidence="7">
    <location>
        <begin position="355"/>
        <end position="374"/>
    </location>
</feature>
<feature type="transmembrane region" description="Helical" evidence="7">
    <location>
        <begin position="180"/>
        <end position="197"/>
    </location>
</feature>
<feature type="domain" description="Major facilitator superfamily (MFS) profile" evidence="8">
    <location>
        <begin position="85"/>
        <end position="516"/>
    </location>
</feature>
<dbReference type="InterPro" id="IPR036259">
    <property type="entry name" value="MFS_trans_sf"/>
</dbReference>
<feature type="region of interest" description="Disordered" evidence="6">
    <location>
        <begin position="27"/>
        <end position="47"/>
    </location>
</feature>
<feature type="transmembrane region" description="Helical" evidence="7">
    <location>
        <begin position="126"/>
        <end position="143"/>
    </location>
</feature>
<dbReference type="GO" id="GO:0022857">
    <property type="term" value="F:transmembrane transporter activity"/>
    <property type="evidence" value="ECO:0007669"/>
    <property type="project" value="InterPro"/>
</dbReference>
<dbReference type="Gene3D" id="1.20.1250.20">
    <property type="entry name" value="MFS general substrate transporter like domains"/>
    <property type="match status" value="1"/>
</dbReference>
<feature type="transmembrane region" description="Helical" evidence="7">
    <location>
        <begin position="242"/>
        <end position="260"/>
    </location>
</feature>
<keyword evidence="10" id="KW-1185">Reference proteome</keyword>
<protein>
    <recommendedName>
        <fullName evidence="8">Major facilitator superfamily (MFS) profile domain-containing protein</fullName>
    </recommendedName>
</protein>
<dbReference type="InterPro" id="IPR011701">
    <property type="entry name" value="MFS"/>
</dbReference>
<evidence type="ECO:0000259" key="8">
    <source>
        <dbReference type="PROSITE" id="PS50850"/>
    </source>
</evidence>
<evidence type="ECO:0000256" key="6">
    <source>
        <dbReference type="SAM" id="MobiDB-lite"/>
    </source>
</evidence>
<feature type="transmembrane region" description="Helical" evidence="7">
    <location>
        <begin position="316"/>
        <end position="335"/>
    </location>
</feature>
<dbReference type="Pfam" id="PF07690">
    <property type="entry name" value="MFS_1"/>
    <property type="match status" value="1"/>
</dbReference>
<feature type="transmembrane region" description="Helical" evidence="7">
    <location>
        <begin position="209"/>
        <end position="236"/>
    </location>
</feature>
<dbReference type="PANTHER" id="PTHR23502">
    <property type="entry name" value="MAJOR FACILITATOR SUPERFAMILY"/>
    <property type="match status" value="1"/>
</dbReference>
<dbReference type="EMBL" id="KN846961">
    <property type="protein sequence ID" value="KIW64810.1"/>
    <property type="molecule type" value="Genomic_DNA"/>
</dbReference>